<reference evidence="8 9" key="1">
    <citation type="submission" date="2017-01" db="EMBL/GenBank/DDBJ databases">
        <authorList>
            <person name="Mah S.A."/>
            <person name="Swanson W.J."/>
            <person name="Moy G.W."/>
            <person name="Vacquier V.D."/>
        </authorList>
    </citation>
    <scope>NUCLEOTIDE SEQUENCE [LARGE SCALE GENOMIC DNA]</scope>
    <source>
        <strain evidence="8 9">DCY110</strain>
    </source>
</reference>
<keyword evidence="3 6" id="KW-1133">Transmembrane helix</keyword>
<evidence type="ECO:0000259" key="7">
    <source>
        <dbReference type="PROSITE" id="PS50234"/>
    </source>
</evidence>
<feature type="transmembrane region" description="Helical" evidence="6">
    <location>
        <begin position="323"/>
        <end position="346"/>
    </location>
</feature>
<dbReference type="PANTHER" id="PTHR22550">
    <property type="entry name" value="SPORE GERMINATION PROTEIN"/>
    <property type="match status" value="1"/>
</dbReference>
<dbReference type="InterPro" id="IPR002035">
    <property type="entry name" value="VWF_A"/>
</dbReference>
<keyword evidence="1" id="KW-1003">Cell membrane</keyword>
<dbReference type="GO" id="GO:0005524">
    <property type="term" value="F:ATP binding"/>
    <property type="evidence" value="ECO:0007669"/>
    <property type="project" value="UniProtKB-KW"/>
</dbReference>
<dbReference type="Proteomes" id="UP000186609">
    <property type="component" value="Chromosome"/>
</dbReference>
<feature type="region of interest" description="Disordered" evidence="5">
    <location>
        <begin position="192"/>
        <end position="215"/>
    </location>
</feature>
<evidence type="ECO:0000256" key="1">
    <source>
        <dbReference type="ARBA" id="ARBA00022475"/>
    </source>
</evidence>
<evidence type="ECO:0000313" key="8">
    <source>
        <dbReference type="EMBL" id="APW38554.1"/>
    </source>
</evidence>
<dbReference type="PANTHER" id="PTHR22550:SF5">
    <property type="entry name" value="LEUCINE ZIPPER PROTEIN 4"/>
    <property type="match status" value="1"/>
</dbReference>
<dbReference type="OrthoDB" id="8882959at2"/>
<dbReference type="Pfam" id="PF07584">
    <property type="entry name" value="BatA"/>
    <property type="match status" value="1"/>
</dbReference>
<keyword evidence="9" id="KW-1185">Reference proteome</keyword>
<evidence type="ECO:0000256" key="6">
    <source>
        <dbReference type="SAM" id="Phobius"/>
    </source>
</evidence>
<dbReference type="PROSITE" id="PS50234">
    <property type="entry name" value="VWFA"/>
    <property type="match status" value="1"/>
</dbReference>
<sequence>MSFLWPQTLWLLFALPLLVLAYVWLLRRRKVRTLRFSNLSTVRQAMGGGIHWRRHLPPALLLMSMAALVLAASRPMARIALPSDHATIMLAIDVSLSMRANDVKPNRMVAAQEAAKAFLQELPKNVRVGIVTFAGSAQLVQPATLNREDLVAAIDKFQMQTGTAVGSGIVASLAELFPEEGIDLGEMTFGERRQRGKPLDATGKADQPPKKEVAPVAPGSYTSAAIILLTDGRRTTGVDTQQAAKMAADHGVKVYAVGLGTVDGEVASSEGWSMYLRLDEPSLKAVAATTQGEYFYAGTAENLRTVYEHLSTRMRVEARETELSGLLALAAALLAVVAAALSLWWFNRTL</sequence>
<dbReference type="InterPro" id="IPR050768">
    <property type="entry name" value="UPF0353/GerABKA_families"/>
</dbReference>
<dbReference type="STRING" id="1842727.RD110_16215"/>
<dbReference type="InterPro" id="IPR036465">
    <property type="entry name" value="vWFA_dom_sf"/>
</dbReference>
<accession>A0A1P8JXR0</accession>
<protein>
    <submittedName>
        <fullName evidence="8">ABC transporter ATP-binding protein</fullName>
    </submittedName>
</protein>
<keyword evidence="2 6" id="KW-0812">Transmembrane</keyword>
<dbReference type="SMART" id="SM00327">
    <property type="entry name" value="VWA"/>
    <property type="match status" value="1"/>
</dbReference>
<keyword evidence="8" id="KW-0547">Nucleotide-binding</keyword>
<organism evidence="8 9">
    <name type="scientific">Rhodoferax koreensis</name>
    <dbReference type="NCBI Taxonomy" id="1842727"/>
    <lineage>
        <taxon>Bacteria</taxon>
        <taxon>Pseudomonadati</taxon>
        <taxon>Pseudomonadota</taxon>
        <taxon>Betaproteobacteria</taxon>
        <taxon>Burkholderiales</taxon>
        <taxon>Comamonadaceae</taxon>
        <taxon>Rhodoferax</taxon>
    </lineage>
</organism>
<keyword evidence="8" id="KW-0067">ATP-binding</keyword>
<keyword evidence="4 6" id="KW-0472">Membrane</keyword>
<name>A0A1P8JXR0_9BURK</name>
<gene>
    <name evidence="8" type="ORF">RD110_16215</name>
</gene>
<evidence type="ECO:0000256" key="5">
    <source>
        <dbReference type="SAM" id="MobiDB-lite"/>
    </source>
</evidence>
<evidence type="ECO:0000256" key="2">
    <source>
        <dbReference type="ARBA" id="ARBA00022692"/>
    </source>
</evidence>
<dbReference type="KEGG" id="rhy:RD110_16215"/>
<dbReference type="RefSeq" id="WP_076200433.1">
    <property type="nucleotide sequence ID" value="NZ_CP019236.1"/>
</dbReference>
<evidence type="ECO:0000256" key="4">
    <source>
        <dbReference type="ARBA" id="ARBA00023136"/>
    </source>
</evidence>
<dbReference type="SUPFAM" id="SSF53300">
    <property type="entry name" value="vWA-like"/>
    <property type="match status" value="1"/>
</dbReference>
<evidence type="ECO:0000256" key="3">
    <source>
        <dbReference type="ARBA" id="ARBA00022989"/>
    </source>
</evidence>
<proteinExistence type="predicted"/>
<feature type="transmembrane region" description="Helical" evidence="6">
    <location>
        <begin position="6"/>
        <end position="26"/>
    </location>
</feature>
<dbReference type="Gene3D" id="3.40.50.410">
    <property type="entry name" value="von Willebrand factor, type A domain"/>
    <property type="match status" value="1"/>
</dbReference>
<dbReference type="InterPro" id="IPR024163">
    <property type="entry name" value="Aerotolerance_reg_N"/>
</dbReference>
<dbReference type="EMBL" id="CP019236">
    <property type="protein sequence ID" value="APW38554.1"/>
    <property type="molecule type" value="Genomic_DNA"/>
</dbReference>
<dbReference type="Pfam" id="PF13519">
    <property type="entry name" value="VWA_2"/>
    <property type="match status" value="1"/>
</dbReference>
<dbReference type="AlphaFoldDB" id="A0A1P8JXR0"/>
<evidence type="ECO:0000313" key="9">
    <source>
        <dbReference type="Proteomes" id="UP000186609"/>
    </source>
</evidence>
<feature type="domain" description="VWFA" evidence="7">
    <location>
        <begin position="87"/>
        <end position="310"/>
    </location>
</feature>